<dbReference type="RefSeq" id="WP_023366719.1">
    <property type="nucleotide sequence ID" value="NC_022664.1"/>
</dbReference>
<dbReference type="InterPro" id="IPR036188">
    <property type="entry name" value="FAD/NAD-bd_sf"/>
</dbReference>
<dbReference type="PANTHER" id="PTHR16128">
    <property type="entry name" value="FAD/NAD(P)-BINDING OXIDOREDUCTASE FAMILY PROTEIN"/>
    <property type="match status" value="1"/>
</dbReference>
<evidence type="ECO:0000313" key="2">
    <source>
        <dbReference type="Proteomes" id="UP000017640"/>
    </source>
</evidence>
<proteinExistence type="predicted"/>
<name>U5T6M3_9GAMM</name>
<sequence>MPHSPSEPDTPDGVSVAIIGNGIAGSSAARSLALTLPDHLSRITLYEIGRGAGGRAATRKTRSIPEFHINHGTPYADISTQQGMDLLPSLGDAIQPFLGKRCAIDAQTGTRASVEASDREALIIGDNDEMANIANSILRDGNQSLLPPIATEYSTMITEMSRGGEHGGQWCLSDRNAEIVGRADWLIVAGSGVAHPRWSDTFGGEPPLVAAASELGDPDLNDALSVIGQQTAAPVVTVLFYCTDDVAGQWQRLAFSDGMINNDSVLSRISIQPCTSNSCSVVLHSTTRYAVENAGVHGSSSSAARVGHASSNATREEDIIDEMLSALDAIPGMPGIEKSRYSFGPLLHRWGNAYPRGEPLPRSSAVCPDSAVAFCGDYVSTDARMGSYECALLSGVDLADNLYGHIAGGPKRES</sequence>
<dbReference type="KEGG" id="spiu:SPICUR_05110"/>
<dbReference type="Gene3D" id="3.90.660.10">
    <property type="match status" value="1"/>
</dbReference>
<organism evidence="1 2">
    <name type="scientific">Spiribacter curvatus</name>
    <dbReference type="NCBI Taxonomy" id="1335757"/>
    <lineage>
        <taxon>Bacteria</taxon>
        <taxon>Pseudomonadati</taxon>
        <taxon>Pseudomonadota</taxon>
        <taxon>Gammaproteobacteria</taxon>
        <taxon>Chromatiales</taxon>
        <taxon>Ectothiorhodospiraceae</taxon>
        <taxon>Spiribacter</taxon>
    </lineage>
</organism>
<accession>U5T6M3</accession>
<dbReference type="Gene3D" id="3.50.50.60">
    <property type="entry name" value="FAD/NAD(P)-binding domain"/>
    <property type="match status" value="1"/>
</dbReference>
<dbReference type="PANTHER" id="PTHR16128:SF5">
    <property type="entry name" value="FAD_NAD(P)-BINDING OXIDOREDUCTASE FAMILY PROTEIN"/>
    <property type="match status" value="1"/>
</dbReference>
<protein>
    <recommendedName>
        <fullName evidence="3">Amine oxidase domain-containing protein</fullName>
    </recommendedName>
</protein>
<dbReference type="HOGENOM" id="CLU_040780_0_0_6"/>
<evidence type="ECO:0008006" key="3">
    <source>
        <dbReference type="Google" id="ProtNLM"/>
    </source>
</evidence>
<dbReference type="Pfam" id="PF13450">
    <property type="entry name" value="NAD_binding_8"/>
    <property type="match status" value="1"/>
</dbReference>
<gene>
    <name evidence="1" type="ORF">SPICUR_05110</name>
</gene>
<dbReference type="SUPFAM" id="SSF51905">
    <property type="entry name" value="FAD/NAD(P)-binding domain"/>
    <property type="match status" value="1"/>
</dbReference>
<dbReference type="AlphaFoldDB" id="U5T6M3"/>
<dbReference type="PATRIC" id="fig|1335757.3.peg.996"/>
<dbReference type="eggNOG" id="COG3380">
    <property type="taxonomic scope" value="Bacteria"/>
</dbReference>
<dbReference type="OrthoDB" id="5792777at2"/>
<dbReference type="Proteomes" id="UP000017640">
    <property type="component" value="Chromosome"/>
</dbReference>
<reference evidence="1 2" key="1">
    <citation type="journal article" date="2013" name="BMC Genomics">
        <title>Genomes of "Spiribacter", a streamlined, successful halophilic bacterium.</title>
        <authorList>
            <person name="Lopez-Perez M."/>
            <person name="Ghai R."/>
            <person name="Leon M.J."/>
            <person name="Rodriguez-Olmos A."/>
            <person name="Copa-Patino J.L."/>
            <person name="Soliveri J."/>
            <person name="Sanchez-Porro C."/>
            <person name="Ventosa A."/>
            <person name="Rodriguez-Valera F."/>
        </authorList>
    </citation>
    <scope>NUCLEOTIDE SEQUENCE [LARGE SCALE GENOMIC DNA]</scope>
    <source>
        <strain evidence="1 2">UAH-SP71</strain>
    </source>
</reference>
<evidence type="ECO:0000313" key="1">
    <source>
        <dbReference type="EMBL" id="AGY91998.1"/>
    </source>
</evidence>
<keyword evidence="2" id="KW-1185">Reference proteome</keyword>
<dbReference type="EMBL" id="CP005990">
    <property type="protein sequence ID" value="AGY91998.1"/>
    <property type="molecule type" value="Genomic_DNA"/>
</dbReference>
<dbReference type="STRING" id="1335757.SPICUR_05110"/>